<dbReference type="Proteomes" id="UP000676565">
    <property type="component" value="Unassembled WGS sequence"/>
</dbReference>
<organism evidence="1 2">
    <name type="scientific">Gemmata palustris</name>
    <dbReference type="NCBI Taxonomy" id="2822762"/>
    <lineage>
        <taxon>Bacteria</taxon>
        <taxon>Pseudomonadati</taxon>
        <taxon>Planctomycetota</taxon>
        <taxon>Planctomycetia</taxon>
        <taxon>Gemmatales</taxon>
        <taxon>Gemmataceae</taxon>
        <taxon>Gemmata</taxon>
    </lineage>
</organism>
<dbReference type="PANTHER" id="PTHR43737:SF1">
    <property type="entry name" value="DUF1501 DOMAIN-CONTAINING PROTEIN"/>
    <property type="match status" value="1"/>
</dbReference>
<sequence>MSETTPTRRDFLRTTVAGAAGFALAGAASGRTNAPLALGRAKSCIFINMVGGPAHLDTFDPKPDAPSDVRGPFRPIQTATPGTHLSELFPKLAKLTDKFSLIRSMHHDAPPVHECGFQLLNTGRLFRDGPEWPNMGAVIDHRFERKWSDMSSWIVMPHATVDTGISVSHGQSAGWLKRGGVVPAIMDLPCFSAGPFNFCCGLASVVDDLGLRFMTINQFPTVFDAPSWDCHADGGSLRTTLTDVRDTVAPSFDTAVARLLMDLEDRGQLESTLVVATGEFGRTPKLNSNGGRDHWAGCWTALVAGGGVKGGRVIGASDRIGSEPSDRPVSPQELVSTIFHALGVPHNATIPGPDGAPVAVYPGAPVTELF</sequence>
<reference evidence="1 2" key="1">
    <citation type="submission" date="2021-04" db="EMBL/GenBank/DDBJ databases">
        <authorList>
            <person name="Ivanova A."/>
        </authorList>
    </citation>
    <scope>NUCLEOTIDE SEQUENCE [LARGE SCALE GENOMIC DNA]</scope>
    <source>
        <strain evidence="1 2">G18</strain>
    </source>
</reference>
<dbReference type="Gene3D" id="3.40.720.10">
    <property type="entry name" value="Alkaline Phosphatase, subunit A"/>
    <property type="match status" value="1"/>
</dbReference>
<dbReference type="SUPFAM" id="SSF53649">
    <property type="entry name" value="Alkaline phosphatase-like"/>
    <property type="match status" value="1"/>
</dbReference>
<accession>A0ABS5C023</accession>
<keyword evidence="2" id="KW-1185">Reference proteome</keyword>
<dbReference type="PROSITE" id="PS51318">
    <property type="entry name" value="TAT"/>
    <property type="match status" value="1"/>
</dbReference>
<dbReference type="PANTHER" id="PTHR43737">
    <property type="entry name" value="BLL7424 PROTEIN"/>
    <property type="match status" value="1"/>
</dbReference>
<proteinExistence type="predicted"/>
<comment type="caution">
    <text evidence="1">The sequence shown here is derived from an EMBL/GenBank/DDBJ whole genome shotgun (WGS) entry which is preliminary data.</text>
</comment>
<dbReference type="InterPro" id="IPR006311">
    <property type="entry name" value="TAT_signal"/>
</dbReference>
<name>A0ABS5C023_9BACT</name>
<dbReference type="EMBL" id="JAGKQQ010000001">
    <property type="protein sequence ID" value="MBP3959335.1"/>
    <property type="molecule type" value="Genomic_DNA"/>
</dbReference>
<dbReference type="Pfam" id="PF07394">
    <property type="entry name" value="DUF1501"/>
    <property type="match status" value="2"/>
</dbReference>
<dbReference type="RefSeq" id="WP_210659968.1">
    <property type="nucleotide sequence ID" value="NZ_JAGKQQ010000001.1"/>
</dbReference>
<evidence type="ECO:0000313" key="2">
    <source>
        <dbReference type="Proteomes" id="UP000676565"/>
    </source>
</evidence>
<dbReference type="InterPro" id="IPR010869">
    <property type="entry name" value="DUF1501"/>
</dbReference>
<gene>
    <name evidence="1" type="ORF">J8F10_29165</name>
</gene>
<protein>
    <submittedName>
        <fullName evidence="1">DUF1501 domain-containing protein</fullName>
    </submittedName>
</protein>
<evidence type="ECO:0000313" key="1">
    <source>
        <dbReference type="EMBL" id="MBP3959335.1"/>
    </source>
</evidence>
<dbReference type="InterPro" id="IPR017850">
    <property type="entry name" value="Alkaline_phosphatase_core_sf"/>
</dbReference>